<keyword evidence="6" id="KW-1185">Reference proteome</keyword>
<feature type="domain" description="HTH araC/xylS-type" evidence="4">
    <location>
        <begin position="182"/>
        <end position="280"/>
    </location>
</feature>
<evidence type="ECO:0000256" key="2">
    <source>
        <dbReference type="ARBA" id="ARBA00023125"/>
    </source>
</evidence>
<proteinExistence type="predicted"/>
<dbReference type="InterPro" id="IPR018060">
    <property type="entry name" value="HTH_AraC"/>
</dbReference>
<keyword evidence="2" id="KW-0238">DNA-binding</keyword>
<dbReference type="InterPro" id="IPR014710">
    <property type="entry name" value="RmlC-like_jellyroll"/>
</dbReference>
<keyword evidence="3" id="KW-0804">Transcription</keyword>
<organism evidence="5 6">
    <name type="scientific">Blautia hominis</name>
    <dbReference type="NCBI Taxonomy" id="2025493"/>
    <lineage>
        <taxon>Bacteria</taxon>
        <taxon>Bacillati</taxon>
        <taxon>Bacillota</taxon>
        <taxon>Clostridia</taxon>
        <taxon>Lachnospirales</taxon>
        <taxon>Lachnospiraceae</taxon>
        <taxon>Blautia</taxon>
    </lineage>
</organism>
<dbReference type="Pfam" id="PF12833">
    <property type="entry name" value="HTH_18"/>
    <property type="match status" value="1"/>
</dbReference>
<gene>
    <name evidence="5" type="ORF">K040078D81_05210</name>
</gene>
<dbReference type="InterPro" id="IPR037923">
    <property type="entry name" value="HTH-like"/>
</dbReference>
<dbReference type="Proteomes" id="UP001600943">
    <property type="component" value="Unassembled WGS sequence"/>
</dbReference>
<name>A0ABQ0B4N0_9FIRM</name>
<sequence>MLYPDTNCRISTAFERGQMPTMVYVNRQSHARKTIQRPLHRHDSICELLLVYKGTGKYYVDGKSYPLSEGSVIYYNQGDLHEVVSETENEIGDYCIGITNLHKRGLPPNCLTSPGEPSVRQSGHLFPMLRSMCEQMFELEGTNTEGKLAAQLLCSAFIVLTSQLDSFPLIDAEKSEEEQMVLRIRNYLNEHFMEEVTLDMIGDALGCSATYVSHIFKKATGRTPIQYIIRRRIGHAQTLLISTDHSATRIASIVGYDNTNYFSTLFSKVVGMSPIRYREFYKEEMKGIQDQS</sequence>
<dbReference type="EMBL" id="BAABYW010000001">
    <property type="protein sequence ID" value="GAA6406404.1"/>
    <property type="molecule type" value="Genomic_DNA"/>
</dbReference>
<evidence type="ECO:0000256" key="1">
    <source>
        <dbReference type="ARBA" id="ARBA00023015"/>
    </source>
</evidence>
<reference evidence="5 6" key="1">
    <citation type="submission" date="2024-04" db="EMBL/GenBank/DDBJ databases">
        <title>Defined microbial consortia suppress multidrug-resistant proinflammatory Enterobacteriaceae via ecological control.</title>
        <authorList>
            <person name="Furuichi M."/>
            <person name="Kawaguchi T."/>
            <person name="Pust M."/>
            <person name="Yasuma K."/>
            <person name="Plichta D."/>
            <person name="Hasegawa N."/>
            <person name="Ohya T."/>
            <person name="Bhattarai S."/>
            <person name="Sasajima S."/>
            <person name="Aoto Y."/>
            <person name="Tuganbaev T."/>
            <person name="Yaginuma M."/>
            <person name="Ueda M."/>
            <person name="Okahashi N."/>
            <person name="Amafuji K."/>
            <person name="Kiridooshi Y."/>
            <person name="Sugita K."/>
            <person name="Strazar M."/>
            <person name="Skelly A."/>
            <person name="Suda W."/>
            <person name="Hattori M."/>
            <person name="Nakamoto N."/>
            <person name="Caballero S."/>
            <person name="Norman J."/>
            <person name="Olle B."/>
            <person name="Tanoue T."/>
            <person name="Arita M."/>
            <person name="Bucci V."/>
            <person name="Atarashi K."/>
            <person name="Xavier R."/>
            <person name="Honda K."/>
        </authorList>
    </citation>
    <scope>NUCLEOTIDE SEQUENCE [LARGE SCALE GENOMIC DNA]</scope>
    <source>
        <strain evidence="6">k04-0078-D8-1</strain>
    </source>
</reference>
<dbReference type="PROSITE" id="PS01124">
    <property type="entry name" value="HTH_ARAC_FAMILY_2"/>
    <property type="match status" value="1"/>
</dbReference>
<protein>
    <recommendedName>
        <fullName evidence="4">HTH araC/xylS-type domain-containing protein</fullName>
    </recommendedName>
</protein>
<dbReference type="SUPFAM" id="SSF46689">
    <property type="entry name" value="Homeodomain-like"/>
    <property type="match status" value="2"/>
</dbReference>
<dbReference type="RefSeq" id="WP_242987049.1">
    <property type="nucleotide sequence ID" value="NZ_BAABYW010000001.1"/>
</dbReference>
<dbReference type="SUPFAM" id="SSF51215">
    <property type="entry name" value="Regulatory protein AraC"/>
    <property type="match status" value="1"/>
</dbReference>
<dbReference type="PANTHER" id="PTHR43280:SF28">
    <property type="entry name" value="HTH-TYPE TRANSCRIPTIONAL ACTIVATOR RHAS"/>
    <property type="match status" value="1"/>
</dbReference>
<dbReference type="InterPro" id="IPR003313">
    <property type="entry name" value="AraC-bd"/>
</dbReference>
<evidence type="ECO:0000313" key="5">
    <source>
        <dbReference type="EMBL" id="GAA6406404.1"/>
    </source>
</evidence>
<dbReference type="Gene3D" id="1.10.10.60">
    <property type="entry name" value="Homeodomain-like"/>
    <property type="match status" value="2"/>
</dbReference>
<comment type="caution">
    <text evidence="5">The sequence shown here is derived from an EMBL/GenBank/DDBJ whole genome shotgun (WGS) entry which is preliminary data.</text>
</comment>
<keyword evidence="1" id="KW-0805">Transcription regulation</keyword>
<evidence type="ECO:0000313" key="6">
    <source>
        <dbReference type="Proteomes" id="UP001600943"/>
    </source>
</evidence>
<dbReference type="InterPro" id="IPR009057">
    <property type="entry name" value="Homeodomain-like_sf"/>
</dbReference>
<dbReference type="PANTHER" id="PTHR43280">
    <property type="entry name" value="ARAC-FAMILY TRANSCRIPTIONAL REGULATOR"/>
    <property type="match status" value="1"/>
</dbReference>
<dbReference type="SMART" id="SM00342">
    <property type="entry name" value="HTH_ARAC"/>
    <property type="match status" value="1"/>
</dbReference>
<dbReference type="Gene3D" id="2.60.120.10">
    <property type="entry name" value="Jelly Rolls"/>
    <property type="match status" value="1"/>
</dbReference>
<evidence type="ECO:0000256" key="3">
    <source>
        <dbReference type="ARBA" id="ARBA00023163"/>
    </source>
</evidence>
<evidence type="ECO:0000259" key="4">
    <source>
        <dbReference type="PROSITE" id="PS01124"/>
    </source>
</evidence>
<accession>A0ABQ0B4N0</accession>
<dbReference type="Pfam" id="PF02311">
    <property type="entry name" value="AraC_binding"/>
    <property type="match status" value="1"/>
</dbReference>